<dbReference type="InterPro" id="IPR029058">
    <property type="entry name" value="AB_hydrolase_fold"/>
</dbReference>
<protein>
    <recommendedName>
        <fullName evidence="5">Trehalose O-mycolyltransferase</fullName>
    </recommendedName>
</protein>
<evidence type="ECO:0000313" key="4">
    <source>
        <dbReference type="Proteomes" id="UP000215771"/>
    </source>
</evidence>
<dbReference type="GO" id="GO:0016747">
    <property type="term" value="F:acyltransferase activity, transferring groups other than amino-acyl groups"/>
    <property type="evidence" value="ECO:0007669"/>
    <property type="project" value="TreeGrafter"/>
</dbReference>
<comment type="caution">
    <text evidence="3">The sequence shown here is derived from an EMBL/GenBank/DDBJ whole genome shotgun (WGS) entry which is preliminary data.</text>
</comment>
<dbReference type="EMBL" id="NQMQ01000007">
    <property type="protein sequence ID" value="PAJ70772.1"/>
    <property type="molecule type" value="Genomic_DNA"/>
</dbReference>
<gene>
    <name evidence="3" type="ORF">CIG21_03475</name>
</gene>
<dbReference type="AlphaFoldDB" id="A0A269PFF9"/>
<reference evidence="3 4" key="1">
    <citation type="submission" date="2017-08" db="EMBL/GenBank/DDBJ databases">
        <authorList>
            <person name="de Groot N.N."/>
        </authorList>
    </citation>
    <scope>NUCLEOTIDE SEQUENCE [LARGE SCALE GENOMIC DNA]</scope>
    <source>
        <strain evidence="3 4">NBT06-6</strain>
    </source>
</reference>
<dbReference type="RefSeq" id="WP_095275769.1">
    <property type="nucleotide sequence ID" value="NZ_CP047655.1"/>
</dbReference>
<evidence type="ECO:0008006" key="5">
    <source>
        <dbReference type="Google" id="ProtNLM"/>
    </source>
</evidence>
<dbReference type="PANTHER" id="PTHR48098">
    <property type="entry name" value="ENTEROCHELIN ESTERASE-RELATED"/>
    <property type="match status" value="1"/>
</dbReference>
<evidence type="ECO:0000256" key="1">
    <source>
        <dbReference type="SAM" id="MobiDB-lite"/>
    </source>
</evidence>
<dbReference type="PANTHER" id="PTHR48098:SF1">
    <property type="entry name" value="DIACYLGLYCEROL ACYLTRANSFERASE_MYCOLYLTRANSFERASE AG85A"/>
    <property type="match status" value="1"/>
</dbReference>
<accession>A0A269PFF9</accession>
<dbReference type="Proteomes" id="UP000215771">
    <property type="component" value="Unassembled WGS sequence"/>
</dbReference>
<dbReference type="InterPro" id="IPR013207">
    <property type="entry name" value="LGFP"/>
</dbReference>
<dbReference type="InterPro" id="IPR050583">
    <property type="entry name" value="Mycobacterial_A85_antigen"/>
</dbReference>
<dbReference type="SUPFAM" id="SSF53474">
    <property type="entry name" value="alpha/beta-Hydrolases"/>
    <property type="match status" value="1"/>
</dbReference>
<organism evidence="3 4">
    <name type="scientific">Corynebacterium hadale</name>
    <dbReference type="NCBI Taxonomy" id="2026255"/>
    <lineage>
        <taxon>Bacteria</taxon>
        <taxon>Bacillati</taxon>
        <taxon>Actinomycetota</taxon>
        <taxon>Actinomycetes</taxon>
        <taxon>Mycobacteriales</taxon>
        <taxon>Corynebacteriaceae</taxon>
        <taxon>Corynebacterium</taxon>
    </lineage>
</organism>
<dbReference type="Pfam" id="PF00756">
    <property type="entry name" value="Esterase"/>
    <property type="match status" value="1"/>
</dbReference>
<feature type="chain" id="PRO_5012402341" description="Trehalose O-mycolyltransferase" evidence="2">
    <location>
        <begin position="42"/>
        <end position="653"/>
    </location>
</feature>
<dbReference type="Pfam" id="PF08310">
    <property type="entry name" value="LGFP"/>
    <property type="match status" value="4"/>
</dbReference>
<name>A0A269PFF9_9CORY</name>
<feature type="region of interest" description="Disordered" evidence="1">
    <location>
        <begin position="43"/>
        <end position="70"/>
    </location>
</feature>
<proteinExistence type="predicted"/>
<evidence type="ECO:0000256" key="2">
    <source>
        <dbReference type="SAM" id="SignalP"/>
    </source>
</evidence>
<evidence type="ECO:0000313" key="3">
    <source>
        <dbReference type="EMBL" id="PAJ70772.1"/>
    </source>
</evidence>
<sequence length="653" mass="70805">MREHRSPNTRLRARIARVAAVPTAALMVASALPGVAPQAQAQLSSGSSTFGDSRGLSDAIRPKDPPARTPIEVDEHPQIPGLPDGVSVDRIEWLTNRRVAVFIKSAAMPDQLMQVQILLARDWHQNPDATFPEVWALDGLRARDDENGWTIETNIEQFYADKNVNVILPVGGESSFYSDWQRPNNGKNYKWETFFTKELIPVLHNRFRSNDKRALTGISMGGTSAINLAERNPHLFDFVGSFSGYLDTTTTGMPSAIKAAQLDAGGYDAEAMWGPLGSQDWIDHDPKLGIENLEGKTVYVSSGSGRDDFGSPDSVAKGAANPAGVGLEVLSRLSTQTFVDYASRTNVKPIVKFRPSGVHSWEYWQFEMTQAWPYIANSLGVAEADRSADCTPVGAIAEVTADGSIGSCVNNEYDAGKDKQGKAQDFRGGTAFWAPNTGAHALYGAILAKYSGLGGAQGWLGFPTTGEQATPDGVGRFVHFENGSIYWTPETGAYAIPGDMFQAWGENGYETGDLKYPVKEANKVGEGYVQQFQGGFLTRNPDGTHHIVHGAIGAKYGEMGTATSDLGFPTGNEIAIKGGFFQPFEKGNIYWSAESGAHVIYYGDIFDEWGKRGYEQGELGWPTSDMQDISAGGLTISFQHGTLEQVNGTVVKR</sequence>
<dbReference type="InterPro" id="IPR000801">
    <property type="entry name" value="Esterase-like"/>
</dbReference>
<feature type="signal peptide" evidence="2">
    <location>
        <begin position="1"/>
        <end position="41"/>
    </location>
</feature>
<feature type="compositionally biased region" description="Basic and acidic residues" evidence="1">
    <location>
        <begin position="60"/>
        <end position="70"/>
    </location>
</feature>
<dbReference type="Gene3D" id="3.40.50.1820">
    <property type="entry name" value="alpha/beta hydrolase"/>
    <property type="match status" value="1"/>
</dbReference>
<keyword evidence="2" id="KW-0732">Signal</keyword>